<organism evidence="1 2">
    <name type="scientific">Flavobacterium cerinum</name>
    <dbReference type="NCBI Taxonomy" id="2502784"/>
    <lineage>
        <taxon>Bacteria</taxon>
        <taxon>Pseudomonadati</taxon>
        <taxon>Bacteroidota</taxon>
        <taxon>Flavobacteriia</taxon>
        <taxon>Flavobacteriales</taxon>
        <taxon>Flavobacteriaceae</taxon>
        <taxon>Flavobacterium</taxon>
    </lineage>
</organism>
<protein>
    <submittedName>
        <fullName evidence="1">Protein-tyrosine-phosphatase</fullName>
    </submittedName>
</protein>
<sequence length="204" mass="23165">MYQKLTEIVNHKLDSNNITEERKKKLLPLIDFVQQKVNNRQDINIIFICTHNSRRSHLSQIWAQVASAHYNIPNVHCYSGGTEETALYPKVVETLSNQGFTIFKIAENHNPVYAIKYSDNALPLIGFSKKYDNLFNPVSAFAAIMTCSQADGGCPFIAGAEKRIPITYEDPKISDNTPEQLKVYADRSLQIATEMFYVFSKVNL</sequence>
<gene>
    <name evidence="1" type="ORF">NOX80_15000</name>
</gene>
<evidence type="ECO:0000313" key="1">
    <source>
        <dbReference type="EMBL" id="UUC44925.1"/>
    </source>
</evidence>
<dbReference type="EMBL" id="CP101751">
    <property type="protein sequence ID" value="UUC44925.1"/>
    <property type="molecule type" value="Genomic_DNA"/>
</dbReference>
<dbReference type="RefSeq" id="WP_256550610.1">
    <property type="nucleotide sequence ID" value="NZ_CP101751.1"/>
</dbReference>
<dbReference type="Proteomes" id="UP001059844">
    <property type="component" value="Chromosome"/>
</dbReference>
<proteinExistence type="predicted"/>
<dbReference type="PANTHER" id="PTHR43428">
    <property type="entry name" value="ARSENATE REDUCTASE"/>
    <property type="match status" value="1"/>
</dbReference>
<evidence type="ECO:0000313" key="2">
    <source>
        <dbReference type="Proteomes" id="UP001059844"/>
    </source>
</evidence>
<dbReference type="PANTHER" id="PTHR43428:SF1">
    <property type="entry name" value="ARSENATE REDUCTASE"/>
    <property type="match status" value="1"/>
</dbReference>
<name>A0ABY5IQ16_9FLAO</name>
<keyword evidence="2" id="KW-1185">Reference proteome</keyword>
<dbReference type="SUPFAM" id="SSF52788">
    <property type="entry name" value="Phosphotyrosine protein phosphatases I"/>
    <property type="match status" value="1"/>
</dbReference>
<dbReference type="Gene3D" id="3.40.50.2300">
    <property type="match status" value="1"/>
</dbReference>
<dbReference type="InterPro" id="IPR036196">
    <property type="entry name" value="Ptyr_pPase_sf"/>
</dbReference>
<accession>A0ABY5IQ16</accession>
<reference evidence="1" key="1">
    <citation type="submission" date="2022-07" db="EMBL/GenBank/DDBJ databases">
        <title>Isolation, identification, and degradation of a PFOSA degrading strain from sewage treatment plant.</title>
        <authorList>
            <person name="Zhang L."/>
            <person name="Huo Y."/>
        </authorList>
    </citation>
    <scope>NUCLEOTIDE SEQUENCE</scope>
    <source>
        <strain evidence="1">C1</strain>
    </source>
</reference>